<accession>A0AA40LNQ0</accession>
<organism evidence="7 8">
    <name type="scientific">Cnephaeus nilssonii</name>
    <name type="common">Northern bat</name>
    <name type="synonym">Eptesicus nilssonii</name>
    <dbReference type="NCBI Taxonomy" id="3371016"/>
    <lineage>
        <taxon>Eukaryota</taxon>
        <taxon>Metazoa</taxon>
        <taxon>Chordata</taxon>
        <taxon>Craniata</taxon>
        <taxon>Vertebrata</taxon>
        <taxon>Euteleostomi</taxon>
        <taxon>Mammalia</taxon>
        <taxon>Eutheria</taxon>
        <taxon>Laurasiatheria</taxon>
        <taxon>Chiroptera</taxon>
        <taxon>Yangochiroptera</taxon>
        <taxon>Vespertilionidae</taxon>
        <taxon>Cnephaeus</taxon>
    </lineage>
</organism>
<evidence type="ECO:0000313" key="7">
    <source>
        <dbReference type="EMBL" id="KAK1338428.1"/>
    </source>
</evidence>
<dbReference type="GO" id="GO:0006338">
    <property type="term" value="P:chromatin remodeling"/>
    <property type="evidence" value="ECO:0007669"/>
    <property type="project" value="TreeGrafter"/>
</dbReference>
<reference evidence="7" key="1">
    <citation type="submission" date="2023-06" db="EMBL/GenBank/DDBJ databases">
        <title>Reference genome for the Northern bat (Eptesicus nilssonii), a most northern bat species.</title>
        <authorList>
            <person name="Laine V.N."/>
            <person name="Pulliainen A.T."/>
            <person name="Lilley T.M."/>
        </authorList>
    </citation>
    <scope>NUCLEOTIDE SEQUENCE</scope>
    <source>
        <strain evidence="7">BLF_Eptnil</strain>
        <tissue evidence="7">Kidney</tissue>
    </source>
</reference>
<keyword evidence="1" id="KW-0805">Transcription regulation</keyword>
<dbReference type="PANTHER" id="PTHR22880">
    <property type="entry name" value="FALZ-RELATED BROMODOMAIN-CONTAINING PROTEINS"/>
    <property type="match status" value="1"/>
</dbReference>
<dbReference type="InterPro" id="IPR050935">
    <property type="entry name" value="Bromo_chromatin_reader"/>
</dbReference>
<proteinExistence type="predicted"/>
<sequence>MLTLRQQNVRINTKRNRDWQINSVSTKGCPKDFVEASFFLAFSAACGCRGPKAAWVLFPQAQWIYVQVRGASESTERRLQYDFLKLLFIQQAWRWHCSYDTSPTEVVYTKILKNKKKCPKALGKAFKQQVSPSVFPETSISPLTMAQGAPPNASSQMVAGVTRGVQRKSDTTTPTTSVVQASEALSTCLALDVNVLGFHNYHDSVKNPTALGPIKRKMDNQEYKNACEFAADVRLMFMNHLLRMQSYGS</sequence>
<dbReference type="GO" id="GO:0005634">
    <property type="term" value="C:nucleus"/>
    <property type="evidence" value="ECO:0007669"/>
    <property type="project" value="TreeGrafter"/>
</dbReference>
<comment type="caution">
    <text evidence="7">The sequence shown here is derived from an EMBL/GenBank/DDBJ whole genome shotgun (WGS) entry which is preliminary data.</text>
</comment>
<dbReference type="GO" id="GO:0006355">
    <property type="term" value="P:regulation of DNA-templated transcription"/>
    <property type="evidence" value="ECO:0007669"/>
    <property type="project" value="TreeGrafter"/>
</dbReference>
<keyword evidence="2 4" id="KW-0103">Bromodomain</keyword>
<protein>
    <recommendedName>
        <fullName evidence="6">Bromo domain-containing protein</fullName>
    </recommendedName>
</protein>
<evidence type="ECO:0000256" key="5">
    <source>
        <dbReference type="SAM" id="MobiDB-lite"/>
    </source>
</evidence>
<evidence type="ECO:0000256" key="3">
    <source>
        <dbReference type="ARBA" id="ARBA00023163"/>
    </source>
</evidence>
<dbReference type="InterPro" id="IPR036427">
    <property type="entry name" value="Bromodomain-like_sf"/>
</dbReference>
<dbReference type="PANTHER" id="PTHR22880:SF175">
    <property type="entry name" value="BROMODOMAIN TESTIS-SPECIFIC PROTEIN"/>
    <property type="match status" value="1"/>
</dbReference>
<dbReference type="SUPFAM" id="SSF47370">
    <property type="entry name" value="Bromodomain"/>
    <property type="match status" value="1"/>
</dbReference>
<dbReference type="Proteomes" id="UP001177744">
    <property type="component" value="Unassembled WGS sequence"/>
</dbReference>
<dbReference type="GO" id="GO:0000785">
    <property type="term" value="C:chromatin"/>
    <property type="evidence" value="ECO:0007669"/>
    <property type="project" value="TreeGrafter"/>
</dbReference>
<evidence type="ECO:0000259" key="6">
    <source>
        <dbReference type="PROSITE" id="PS50014"/>
    </source>
</evidence>
<dbReference type="PROSITE" id="PS50014">
    <property type="entry name" value="BROMODOMAIN_2"/>
    <property type="match status" value="1"/>
</dbReference>
<dbReference type="EMBL" id="JAULJE010000010">
    <property type="protein sequence ID" value="KAK1338428.1"/>
    <property type="molecule type" value="Genomic_DNA"/>
</dbReference>
<feature type="region of interest" description="Disordered" evidence="5">
    <location>
        <begin position="145"/>
        <end position="177"/>
    </location>
</feature>
<feature type="domain" description="Bromo" evidence="6">
    <location>
        <begin position="193"/>
        <end position="239"/>
    </location>
</feature>
<dbReference type="Gene3D" id="1.20.920.10">
    <property type="entry name" value="Bromodomain-like"/>
    <property type="match status" value="1"/>
</dbReference>
<dbReference type="PRINTS" id="PR00503">
    <property type="entry name" value="BROMODOMAIN"/>
</dbReference>
<evidence type="ECO:0000256" key="1">
    <source>
        <dbReference type="ARBA" id="ARBA00023015"/>
    </source>
</evidence>
<gene>
    <name evidence="7" type="ORF">QTO34_001544</name>
</gene>
<dbReference type="Pfam" id="PF00439">
    <property type="entry name" value="Bromodomain"/>
    <property type="match status" value="1"/>
</dbReference>
<dbReference type="InterPro" id="IPR001487">
    <property type="entry name" value="Bromodomain"/>
</dbReference>
<keyword evidence="8" id="KW-1185">Reference proteome</keyword>
<dbReference type="AlphaFoldDB" id="A0AA40LNQ0"/>
<keyword evidence="3" id="KW-0804">Transcription</keyword>
<evidence type="ECO:0000256" key="2">
    <source>
        <dbReference type="ARBA" id="ARBA00023117"/>
    </source>
</evidence>
<evidence type="ECO:0000256" key="4">
    <source>
        <dbReference type="PROSITE-ProRule" id="PRU00035"/>
    </source>
</evidence>
<evidence type="ECO:0000313" key="8">
    <source>
        <dbReference type="Proteomes" id="UP001177744"/>
    </source>
</evidence>
<name>A0AA40LNQ0_CNENI</name>